<dbReference type="Pfam" id="PF07396">
    <property type="entry name" value="Porin_O_P"/>
    <property type="match status" value="1"/>
</dbReference>
<comment type="caution">
    <text evidence="2">The sequence shown here is derived from an EMBL/GenBank/DDBJ whole genome shotgun (WGS) entry which is preliminary data.</text>
</comment>
<dbReference type="Gene3D" id="2.40.160.10">
    <property type="entry name" value="Porin"/>
    <property type="match status" value="1"/>
</dbReference>
<name>A0A2T4TZ08_9BACT</name>
<dbReference type="Proteomes" id="UP000241436">
    <property type="component" value="Unassembled WGS sequence"/>
</dbReference>
<proteinExistence type="predicted"/>
<dbReference type="AlphaFoldDB" id="A0A2T4TZ08"/>
<dbReference type="RefSeq" id="WP_107561721.1">
    <property type="nucleotide sequence ID" value="NZ_NVQC01000016.1"/>
</dbReference>
<evidence type="ECO:0000313" key="2">
    <source>
        <dbReference type="EMBL" id="PTL36347.1"/>
    </source>
</evidence>
<gene>
    <name evidence="2" type="ORF">CLG94_04765</name>
</gene>
<protein>
    <recommendedName>
        <fullName evidence="4">Porin</fullName>
    </recommendedName>
</protein>
<reference evidence="3" key="2">
    <citation type="journal article" date="2018" name="Environ. Microbiol.">
        <title>Bloom of a denitrifying methanotroph, 'Candidatus Methylomirabilis limnetica', in a deep stratified lake.</title>
        <authorList>
            <person name="Graf J.S."/>
            <person name="Mayr M.J."/>
            <person name="Marchant H.K."/>
            <person name="Tienken D."/>
            <person name="Hach P.F."/>
            <person name="Brand A."/>
            <person name="Schubert C.J."/>
            <person name="Kuypers M.M."/>
            <person name="Milucka J."/>
        </authorList>
    </citation>
    <scope>NUCLEOTIDE SEQUENCE [LARGE SCALE GENOMIC DNA]</scope>
    <source>
        <strain evidence="3">Zug</strain>
    </source>
</reference>
<dbReference type="InterPro" id="IPR010870">
    <property type="entry name" value="Porin_O/P"/>
</dbReference>
<keyword evidence="3" id="KW-1185">Reference proteome</keyword>
<evidence type="ECO:0008006" key="4">
    <source>
        <dbReference type="Google" id="ProtNLM"/>
    </source>
</evidence>
<reference evidence="2 3" key="1">
    <citation type="submission" date="2017-09" db="EMBL/GenBank/DDBJ databases">
        <title>Bloom of a denitrifying methanotroph, Candidatus Methylomirabilis limnetica, in a deep stratified lake.</title>
        <authorList>
            <person name="Graf J.S."/>
            <person name="Marchant H.K."/>
            <person name="Tienken D."/>
            <person name="Hach P.F."/>
            <person name="Brand A."/>
            <person name="Schubert C.J."/>
            <person name="Kuypers M.M."/>
            <person name="Milucka J."/>
        </authorList>
    </citation>
    <scope>NUCLEOTIDE SEQUENCE [LARGE SCALE GENOMIC DNA]</scope>
    <source>
        <strain evidence="2 3">Zug</strain>
    </source>
</reference>
<dbReference type="SUPFAM" id="SSF56935">
    <property type="entry name" value="Porins"/>
    <property type="match status" value="1"/>
</dbReference>
<accession>A0A2T4TZ08</accession>
<evidence type="ECO:0000256" key="1">
    <source>
        <dbReference type="SAM" id="Coils"/>
    </source>
</evidence>
<evidence type="ECO:0000313" key="3">
    <source>
        <dbReference type="Proteomes" id="UP000241436"/>
    </source>
</evidence>
<feature type="coiled-coil region" evidence="1">
    <location>
        <begin position="30"/>
        <end position="64"/>
    </location>
</feature>
<dbReference type="EMBL" id="NVQC01000016">
    <property type="protein sequence ID" value="PTL36347.1"/>
    <property type="molecule type" value="Genomic_DNA"/>
</dbReference>
<sequence length="504" mass="55230">MVQKRSWWIRTIVVGSALLLAPVGAWADKLMELEQVFETQQKSLQQLQQEMHRLRQDRTAQQTEIDRRVMEVEKKAADAAASSLLTGYEPGKGFFLKSADGQFNLSLRGYVQSWMQVEGARGEEGFPGVVDGQDVTAAGLARHEPSTFRMRRARIIVSGKIFNDFSFYIEPELTSGSIGTRLEAGWVSYTYAPWAKATFGQYKARFGLEMLTASTDLDFAERAVVARSLSPDWQLGATVEGNLKLATLPVYYGVGIYNGCGRVDQIGCAIDNDGNKEFTGRVAVSPPMPFGTLTIGLNADHRTFRIVRGNGATDANTVTRVVGGFENFNPVGPTGVRLAGNGVGGTQNGFRINGNRVTGGGDIVFDFYPFVIKGEYAYASQERDELDVGGTNLDNLIMHGGYGSIGYWIFGNKRNGLLANGRYEHLRVDDNEGAFTAPDSATNERPMELRSGTLGLTWYVNPSVKLRGNYIMTDLRPGRNAVGMSNSTHGELAHQGIAELLIQF</sequence>
<dbReference type="OrthoDB" id="9807854at2"/>
<organism evidence="2 3">
    <name type="scientific">Candidatus Methylomirabilis limnetica</name>
    <dbReference type="NCBI Taxonomy" id="2033718"/>
    <lineage>
        <taxon>Bacteria</taxon>
        <taxon>Candidatus Methylomirabilota</taxon>
        <taxon>Candidatus Methylomirabilia</taxon>
        <taxon>Candidatus Methylomirabilales</taxon>
        <taxon>Candidatus Methylomirabilaceae</taxon>
        <taxon>Candidatus Methylomirabilis</taxon>
    </lineage>
</organism>
<keyword evidence="1" id="KW-0175">Coiled coil</keyword>
<dbReference type="InterPro" id="IPR023614">
    <property type="entry name" value="Porin_dom_sf"/>
</dbReference>